<name>A0A0A8YDK7_ARUDO</name>
<protein>
    <submittedName>
        <fullName evidence="1">Uncharacterized protein</fullName>
    </submittedName>
</protein>
<reference evidence="1" key="1">
    <citation type="submission" date="2014-09" db="EMBL/GenBank/DDBJ databases">
        <authorList>
            <person name="Magalhaes I.L.F."/>
            <person name="Oliveira U."/>
            <person name="Santos F.R."/>
            <person name="Vidigal T.H.D.A."/>
            <person name="Brescovit A.D."/>
            <person name="Santos A.J."/>
        </authorList>
    </citation>
    <scope>NUCLEOTIDE SEQUENCE</scope>
    <source>
        <tissue evidence="1">Shoot tissue taken approximately 20 cm above the soil surface</tissue>
    </source>
</reference>
<accession>A0A0A8YDK7</accession>
<dbReference type="AlphaFoldDB" id="A0A0A8YDK7"/>
<sequence length="37" mass="4295">MKSLPISSSFWHQCEQAWHQFLNALPKQPLVFPKNGV</sequence>
<evidence type="ECO:0000313" key="1">
    <source>
        <dbReference type="EMBL" id="JAD24136.1"/>
    </source>
</evidence>
<proteinExistence type="predicted"/>
<organism evidence="1">
    <name type="scientific">Arundo donax</name>
    <name type="common">Giant reed</name>
    <name type="synonym">Donax arundinaceus</name>
    <dbReference type="NCBI Taxonomy" id="35708"/>
    <lineage>
        <taxon>Eukaryota</taxon>
        <taxon>Viridiplantae</taxon>
        <taxon>Streptophyta</taxon>
        <taxon>Embryophyta</taxon>
        <taxon>Tracheophyta</taxon>
        <taxon>Spermatophyta</taxon>
        <taxon>Magnoliopsida</taxon>
        <taxon>Liliopsida</taxon>
        <taxon>Poales</taxon>
        <taxon>Poaceae</taxon>
        <taxon>PACMAD clade</taxon>
        <taxon>Arundinoideae</taxon>
        <taxon>Arundineae</taxon>
        <taxon>Arundo</taxon>
    </lineage>
</organism>
<dbReference type="EMBL" id="GBRH01273759">
    <property type="protein sequence ID" value="JAD24136.1"/>
    <property type="molecule type" value="Transcribed_RNA"/>
</dbReference>
<reference evidence="1" key="2">
    <citation type="journal article" date="2015" name="Data Brief">
        <title>Shoot transcriptome of the giant reed, Arundo donax.</title>
        <authorList>
            <person name="Barrero R.A."/>
            <person name="Guerrero F.D."/>
            <person name="Moolhuijzen P."/>
            <person name="Goolsby J.A."/>
            <person name="Tidwell J."/>
            <person name="Bellgard S.E."/>
            <person name="Bellgard M.I."/>
        </authorList>
    </citation>
    <scope>NUCLEOTIDE SEQUENCE</scope>
    <source>
        <tissue evidence="1">Shoot tissue taken approximately 20 cm above the soil surface</tissue>
    </source>
</reference>